<reference evidence="1" key="1">
    <citation type="submission" date="2014-09" db="EMBL/GenBank/DDBJ databases">
        <authorList>
            <person name="Magalhaes I.L.F."/>
            <person name="Oliveira U."/>
            <person name="Santos F.R."/>
            <person name="Vidigal T.H.D.A."/>
            <person name="Brescovit A.D."/>
            <person name="Santos A.J."/>
        </authorList>
    </citation>
    <scope>NUCLEOTIDE SEQUENCE</scope>
    <source>
        <tissue evidence="1">Shoot tissue taken approximately 20 cm above the soil surface</tissue>
    </source>
</reference>
<reference evidence="1" key="2">
    <citation type="journal article" date="2015" name="Data Brief">
        <title>Shoot transcriptome of the giant reed, Arundo donax.</title>
        <authorList>
            <person name="Barrero R.A."/>
            <person name="Guerrero F.D."/>
            <person name="Moolhuijzen P."/>
            <person name="Goolsby J.A."/>
            <person name="Tidwell J."/>
            <person name="Bellgard S.E."/>
            <person name="Bellgard M.I."/>
        </authorList>
    </citation>
    <scope>NUCLEOTIDE SEQUENCE</scope>
    <source>
        <tissue evidence="1">Shoot tissue taken approximately 20 cm above the soil surface</tissue>
    </source>
</reference>
<dbReference type="EMBL" id="GBRH01163454">
    <property type="protein sequence ID" value="JAE34442.1"/>
    <property type="molecule type" value="Transcribed_RNA"/>
</dbReference>
<organism evidence="1">
    <name type="scientific">Arundo donax</name>
    <name type="common">Giant reed</name>
    <name type="synonym">Donax arundinaceus</name>
    <dbReference type="NCBI Taxonomy" id="35708"/>
    <lineage>
        <taxon>Eukaryota</taxon>
        <taxon>Viridiplantae</taxon>
        <taxon>Streptophyta</taxon>
        <taxon>Embryophyta</taxon>
        <taxon>Tracheophyta</taxon>
        <taxon>Spermatophyta</taxon>
        <taxon>Magnoliopsida</taxon>
        <taxon>Liliopsida</taxon>
        <taxon>Poales</taxon>
        <taxon>Poaceae</taxon>
        <taxon>PACMAD clade</taxon>
        <taxon>Arundinoideae</taxon>
        <taxon>Arundineae</taxon>
        <taxon>Arundo</taxon>
    </lineage>
</organism>
<sequence length="42" mass="4891">MVSFSSASLTYTIDLSFHTFHTFVLKKLVFSCFRSNFVHTKD</sequence>
<dbReference type="AlphaFoldDB" id="A0A0A9HCF7"/>
<protein>
    <submittedName>
        <fullName evidence="1">Uncharacterized protein</fullName>
    </submittedName>
</protein>
<accession>A0A0A9HCF7</accession>
<name>A0A0A9HCF7_ARUDO</name>
<evidence type="ECO:0000313" key="1">
    <source>
        <dbReference type="EMBL" id="JAE34442.1"/>
    </source>
</evidence>
<proteinExistence type="predicted"/>